<comment type="subcellular location">
    <subcellularLocation>
        <location evidence="1 6">Membrane</location>
        <topology evidence="1 6">Multi-pass membrane protein</topology>
    </subcellularLocation>
</comment>
<feature type="domain" description="EamA" evidence="7">
    <location>
        <begin position="18"/>
        <end position="155"/>
    </location>
</feature>
<dbReference type="InterPro" id="IPR037185">
    <property type="entry name" value="EmrE-like"/>
</dbReference>
<dbReference type="EMBL" id="JAJJMA010138499">
    <property type="protein sequence ID" value="MCL7033785.1"/>
    <property type="molecule type" value="Genomic_DNA"/>
</dbReference>
<keyword evidence="5 6" id="KW-0472">Membrane</keyword>
<keyword evidence="9" id="KW-1185">Reference proteome</keyword>
<reference evidence="8" key="1">
    <citation type="submission" date="2022-03" db="EMBL/GenBank/DDBJ databases">
        <title>A functionally conserved STORR gene fusion in Papaver species that diverged 16.8 million years ago.</title>
        <authorList>
            <person name="Catania T."/>
        </authorList>
    </citation>
    <scope>NUCLEOTIDE SEQUENCE</scope>
    <source>
        <strain evidence="8">S-191538</strain>
    </source>
</reference>
<comment type="caution">
    <text evidence="8">The sequence shown here is derived from an EMBL/GenBank/DDBJ whole genome shotgun (WGS) entry which is preliminary data.</text>
</comment>
<dbReference type="PANTHER" id="PTHR31218">
    <property type="entry name" value="WAT1-RELATED PROTEIN"/>
    <property type="match status" value="1"/>
</dbReference>
<proteinExistence type="inferred from homology"/>
<feature type="transmembrane region" description="Helical" evidence="6">
    <location>
        <begin position="307"/>
        <end position="326"/>
    </location>
</feature>
<feature type="transmembrane region" description="Helical" evidence="6">
    <location>
        <begin position="141"/>
        <end position="162"/>
    </location>
</feature>
<evidence type="ECO:0000313" key="8">
    <source>
        <dbReference type="EMBL" id="MCL7033785.1"/>
    </source>
</evidence>
<dbReference type="InterPro" id="IPR000620">
    <property type="entry name" value="EamA_dom"/>
</dbReference>
<evidence type="ECO:0000256" key="6">
    <source>
        <dbReference type="RuleBase" id="RU363077"/>
    </source>
</evidence>
<evidence type="ECO:0000256" key="5">
    <source>
        <dbReference type="ARBA" id="ARBA00023136"/>
    </source>
</evidence>
<evidence type="ECO:0000259" key="7">
    <source>
        <dbReference type="Pfam" id="PF00892"/>
    </source>
</evidence>
<evidence type="ECO:0000256" key="4">
    <source>
        <dbReference type="ARBA" id="ARBA00022989"/>
    </source>
</evidence>
<feature type="transmembrane region" description="Helical" evidence="6">
    <location>
        <begin position="281"/>
        <end position="301"/>
    </location>
</feature>
<keyword evidence="3 6" id="KW-0812">Transmembrane</keyword>
<organism evidence="8 9">
    <name type="scientific">Papaver nudicaule</name>
    <name type="common">Iceland poppy</name>
    <dbReference type="NCBI Taxonomy" id="74823"/>
    <lineage>
        <taxon>Eukaryota</taxon>
        <taxon>Viridiplantae</taxon>
        <taxon>Streptophyta</taxon>
        <taxon>Embryophyta</taxon>
        <taxon>Tracheophyta</taxon>
        <taxon>Spermatophyta</taxon>
        <taxon>Magnoliopsida</taxon>
        <taxon>Ranunculales</taxon>
        <taxon>Papaveraceae</taxon>
        <taxon>Papaveroideae</taxon>
        <taxon>Papaver</taxon>
    </lineage>
</organism>
<dbReference type="SUPFAM" id="SSF103481">
    <property type="entry name" value="Multidrug resistance efflux transporter EmrE"/>
    <property type="match status" value="2"/>
</dbReference>
<feature type="transmembrane region" description="Helical" evidence="6">
    <location>
        <begin position="255"/>
        <end position="274"/>
    </location>
</feature>
<comment type="similarity">
    <text evidence="2 6">Belongs to the drug/metabolite transporter (DMT) superfamily. Plant drug/metabolite exporter (P-DME) (TC 2.A.7.4) family.</text>
</comment>
<keyword evidence="4 6" id="KW-1133">Transmembrane helix</keyword>
<name>A0AA41V416_PAPNU</name>
<feature type="transmembrane region" description="Helical" evidence="6">
    <location>
        <begin position="215"/>
        <end position="235"/>
    </location>
</feature>
<protein>
    <recommendedName>
        <fullName evidence="6">WAT1-related protein</fullName>
    </recommendedName>
</protein>
<accession>A0AA41V416</accession>
<feature type="domain" description="EamA" evidence="7">
    <location>
        <begin position="186"/>
        <end position="324"/>
    </location>
</feature>
<dbReference type="GO" id="GO:0016020">
    <property type="term" value="C:membrane"/>
    <property type="evidence" value="ECO:0007669"/>
    <property type="project" value="UniProtKB-SubCell"/>
</dbReference>
<evidence type="ECO:0000256" key="2">
    <source>
        <dbReference type="ARBA" id="ARBA00007635"/>
    </source>
</evidence>
<feature type="transmembrane region" description="Helical" evidence="6">
    <location>
        <begin position="103"/>
        <end position="129"/>
    </location>
</feature>
<evidence type="ECO:0000313" key="9">
    <source>
        <dbReference type="Proteomes" id="UP001177140"/>
    </source>
</evidence>
<dbReference type="Pfam" id="PF00892">
    <property type="entry name" value="EamA"/>
    <property type="match status" value="2"/>
</dbReference>
<feature type="transmembrane region" description="Helical" evidence="6">
    <location>
        <begin position="78"/>
        <end position="97"/>
    </location>
</feature>
<evidence type="ECO:0000256" key="1">
    <source>
        <dbReference type="ARBA" id="ARBA00004141"/>
    </source>
</evidence>
<feature type="transmembrane region" description="Helical" evidence="6">
    <location>
        <begin position="47"/>
        <end position="66"/>
    </location>
</feature>
<dbReference type="GO" id="GO:0022857">
    <property type="term" value="F:transmembrane transporter activity"/>
    <property type="evidence" value="ECO:0007669"/>
    <property type="project" value="InterPro"/>
</dbReference>
<feature type="transmembrane region" description="Helical" evidence="6">
    <location>
        <begin position="7"/>
        <end position="27"/>
    </location>
</feature>
<feature type="transmembrane region" description="Helical" evidence="6">
    <location>
        <begin position="185"/>
        <end position="203"/>
    </location>
</feature>
<evidence type="ECO:0000256" key="3">
    <source>
        <dbReference type="ARBA" id="ARBA00022692"/>
    </source>
</evidence>
<dbReference type="AlphaFoldDB" id="A0AA41V416"/>
<dbReference type="InterPro" id="IPR030184">
    <property type="entry name" value="WAT1-related"/>
</dbReference>
<dbReference type="Proteomes" id="UP001177140">
    <property type="component" value="Unassembled WGS sequence"/>
</dbReference>
<sequence>MELLQRVQIVVQGSGPLLGMLAAQMILTGMTVTYKLAISEGMDLKILTAYRCIFASIFIVPVAFFKERGSRPPITWKILLQSFICGLLGFSLSQNLYGVGINLASATFPAAMTNLIPAFTFVMAALFGIEKLEYKSLDAKLKLGGMLLGVGGAMLLCFYKGVQIPMWSSNVLHLKHHEHVRGREVLGMILSFGSCLSYSAWLIMQTKLTHSYPCYYSSTALTVSMASIQSVVFALCTTRDWSEWKLSWNVRLFSVVYSGVVASGVMMTLIAWCVKVRGPLFASVFSPVGLVLVAFTGSILLNEKLHVGFVIGGVLIAIGLYLVLWGKSKEMRRMSRLMSVANSTDSEPENVRSTSTTNNASNITAAEITEVECKNDTIIDVAEIQQVNK</sequence>
<gene>
    <name evidence="8" type="ORF">MKW94_014195</name>
</gene>